<sequence>MSETRDAGPKLASLVRAGDAQTEAVAITDFIFQANDISNAYLVTTSEGDLMVNTGFMDNAERTRALLAPHRTGPLAFIILTQSHADHFGGVPEFLEEGTQIIGGPGFNEGVADMTGLQAYFGPRSGKLWGSTLKRGAAPKAPPHVVPDILVDRELRLDLGNRKFVLISTPEGETEDSLTVWMPDEKIAFTGNVFGPVWLSMPFLCTLRGDKPRSVRQYLKSLDRIRNLGAEIIITGHGDAIRGAERIRADLDRMHAAVSWVRDFTLEGMKAGKDVHALMREIALPEDIRIGEFHGKVSWAVKTIWEEYSGWFHYEDGTTELYGVPRASVYGDLAELAGGADRLAERAQARLDGGAPLEALHLIDVALGAEPGNVAALKVKKAASEALLAASGGSNLSETMWLRSEIAQIEHALNLPSDA</sequence>
<dbReference type="InterPro" id="IPR001279">
    <property type="entry name" value="Metallo-B-lactamas"/>
</dbReference>
<gene>
    <name evidence="2" type="ORF">PYV00_17450</name>
</gene>
<organism evidence="2 3">
    <name type="scientific">Novosphingobium album</name>
    <name type="common">ex Liu et al. 2023</name>
    <dbReference type="NCBI Taxonomy" id="3031130"/>
    <lineage>
        <taxon>Bacteria</taxon>
        <taxon>Pseudomonadati</taxon>
        <taxon>Pseudomonadota</taxon>
        <taxon>Alphaproteobacteria</taxon>
        <taxon>Sphingomonadales</taxon>
        <taxon>Sphingomonadaceae</taxon>
        <taxon>Novosphingobium</taxon>
    </lineage>
</organism>
<dbReference type="InterPro" id="IPR029228">
    <property type="entry name" value="Alkyl_sulf_dimr"/>
</dbReference>
<dbReference type="SUPFAM" id="SSF56281">
    <property type="entry name" value="Metallo-hydrolase/oxidoreductase"/>
    <property type="match status" value="1"/>
</dbReference>
<reference evidence="2 3" key="1">
    <citation type="submission" date="2023-03" db="EMBL/GenBank/DDBJ databases">
        <title>NovoSphingobium album sp. nov. isolated from polycyclic aromatic hydrocarbons- and heavy-metal polluted soil.</title>
        <authorList>
            <person name="Liu Z."/>
            <person name="Wang K."/>
        </authorList>
    </citation>
    <scope>NUCLEOTIDE SEQUENCE [LARGE SCALE GENOMIC DNA]</scope>
    <source>
        <strain evidence="2 3">H3SJ31-1</strain>
    </source>
</reference>
<dbReference type="InterPro" id="IPR038536">
    <property type="entry name" value="Alkyl/aryl-sulf_dimr_sf"/>
</dbReference>
<keyword evidence="3" id="KW-1185">Reference proteome</keyword>
<dbReference type="InterPro" id="IPR052195">
    <property type="entry name" value="Bact_Alkyl/Aryl-Sulfatase"/>
</dbReference>
<evidence type="ECO:0000313" key="2">
    <source>
        <dbReference type="EMBL" id="MDE8653487.1"/>
    </source>
</evidence>
<evidence type="ECO:0000259" key="1">
    <source>
        <dbReference type="SMART" id="SM00849"/>
    </source>
</evidence>
<evidence type="ECO:0000313" key="3">
    <source>
        <dbReference type="Proteomes" id="UP001216253"/>
    </source>
</evidence>
<dbReference type="PANTHER" id="PTHR43223">
    <property type="entry name" value="ALKYL/ARYL-SULFATASE"/>
    <property type="match status" value="1"/>
</dbReference>
<dbReference type="RefSeq" id="WP_275229566.1">
    <property type="nucleotide sequence ID" value="NZ_JARESE010000062.1"/>
</dbReference>
<accession>A0ABT5WUB5</accession>
<dbReference type="Proteomes" id="UP001216253">
    <property type="component" value="Unassembled WGS sequence"/>
</dbReference>
<protein>
    <submittedName>
        <fullName evidence="2">MBL fold metallo-hydrolase</fullName>
    </submittedName>
</protein>
<name>A0ABT5WUB5_9SPHN</name>
<dbReference type="PANTHER" id="PTHR43223:SF2">
    <property type="entry name" value="METALLO-BETA-LACTAMASE DOMAIN-CONTAINING PROTEIN"/>
    <property type="match status" value="1"/>
</dbReference>
<dbReference type="Gene3D" id="3.60.15.30">
    <property type="entry name" value="Metallo-beta-lactamase domain"/>
    <property type="match status" value="1"/>
</dbReference>
<comment type="caution">
    <text evidence="2">The sequence shown here is derived from an EMBL/GenBank/DDBJ whole genome shotgun (WGS) entry which is preliminary data.</text>
</comment>
<dbReference type="SMART" id="SM00849">
    <property type="entry name" value="Lactamase_B"/>
    <property type="match status" value="1"/>
</dbReference>
<feature type="domain" description="Metallo-beta-lactamase" evidence="1">
    <location>
        <begin position="37"/>
        <end position="237"/>
    </location>
</feature>
<dbReference type="InterPro" id="IPR036866">
    <property type="entry name" value="RibonucZ/Hydroxyglut_hydro"/>
</dbReference>
<dbReference type="EMBL" id="JARESE010000062">
    <property type="protein sequence ID" value="MDE8653487.1"/>
    <property type="molecule type" value="Genomic_DNA"/>
</dbReference>
<proteinExistence type="predicted"/>
<dbReference type="Gene3D" id="1.25.40.880">
    <property type="entry name" value="Alkyl sulfatase, dimerisation domain"/>
    <property type="match status" value="1"/>
</dbReference>
<dbReference type="Pfam" id="PF14863">
    <property type="entry name" value="Alkyl_sulf_dimr"/>
    <property type="match status" value="1"/>
</dbReference>
<dbReference type="Pfam" id="PF00753">
    <property type="entry name" value="Lactamase_B"/>
    <property type="match status" value="1"/>
</dbReference>